<feature type="chain" id="PRO_5029509491" evidence="1">
    <location>
        <begin position="21"/>
        <end position="307"/>
    </location>
</feature>
<dbReference type="InterPro" id="IPR050410">
    <property type="entry name" value="CCR4/nocturin_mRNA_transcr"/>
</dbReference>
<dbReference type="GO" id="GO:0004519">
    <property type="term" value="F:endonuclease activity"/>
    <property type="evidence" value="ECO:0007669"/>
    <property type="project" value="UniProtKB-KW"/>
</dbReference>
<reference evidence="3 4" key="1">
    <citation type="submission" date="2019-12" db="EMBL/GenBank/DDBJ databases">
        <title>Chitinophaga sp. strain ysch24 (GDMCC 1.1355), whole genome shotgun sequence.</title>
        <authorList>
            <person name="Zhang X."/>
        </authorList>
    </citation>
    <scope>NUCLEOTIDE SEQUENCE [LARGE SCALE GENOMIC DNA]</scope>
    <source>
        <strain evidence="4">ysch24</strain>
    </source>
</reference>
<organism evidence="3 4">
    <name type="scientific">Chitinophaga tropicalis</name>
    <dbReference type="NCBI Taxonomy" id="2683588"/>
    <lineage>
        <taxon>Bacteria</taxon>
        <taxon>Pseudomonadati</taxon>
        <taxon>Bacteroidota</taxon>
        <taxon>Chitinophagia</taxon>
        <taxon>Chitinophagales</taxon>
        <taxon>Chitinophagaceae</taxon>
        <taxon>Chitinophaga</taxon>
    </lineage>
</organism>
<gene>
    <name evidence="3" type="ORF">GO493_16435</name>
</gene>
<dbReference type="RefSeq" id="WP_157307296.1">
    <property type="nucleotide sequence ID" value="NZ_WRXN01000006.1"/>
</dbReference>
<evidence type="ECO:0000313" key="4">
    <source>
        <dbReference type="Proteomes" id="UP000461730"/>
    </source>
</evidence>
<dbReference type="InterPro" id="IPR005135">
    <property type="entry name" value="Endo/exonuclease/phosphatase"/>
</dbReference>
<feature type="signal peptide" evidence="1">
    <location>
        <begin position="1"/>
        <end position="20"/>
    </location>
</feature>
<dbReference type="AlphaFoldDB" id="A0A7K1U688"/>
<dbReference type="GO" id="GO:0000175">
    <property type="term" value="F:3'-5'-RNA exonuclease activity"/>
    <property type="evidence" value="ECO:0007669"/>
    <property type="project" value="TreeGrafter"/>
</dbReference>
<sequence length="307" mass="34667">MKKWSFLMICMMMLFYTAMAQKITVATYNMRNDANKEDAANGNGWKQRYPVIASMIRFYGFDIFGTQECLHHQLEDIKASLPGYAYTGVGRDDGKQAGEYSAIFYNSTRFSLLEKGDFWMSTVTDRPNKGWDAALPRLCSWGKFKEISTGFTFWFFNLHMDHVGVKAREESARLVLAKVKQMTGGLPVIVTGDFNVDQNSPSYGVVNNSGVLKDAYETAGIKYALNGTFNAFNPNAKTDSRIDHIFLSSDFKAERYGILTDTYRSRDTDVAKAGSANFPKEVSLDKYTARVPSDHFPVMVVLQYEVK</sequence>
<protein>
    <submittedName>
        <fullName evidence="3">Endonuclease</fullName>
    </submittedName>
</protein>
<dbReference type="Gene3D" id="3.60.10.10">
    <property type="entry name" value="Endonuclease/exonuclease/phosphatase"/>
    <property type="match status" value="1"/>
</dbReference>
<evidence type="ECO:0000313" key="3">
    <source>
        <dbReference type="EMBL" id="MVT09860.1"/>
    </source>
</evidence>
<dbReference type="EMBL" id="WRXN01000006">
    <property type="protein sequence ID" value="MVT09860.1"/>
    <property type="molecule type" value="Genomic_DNA"/>
</dbReference>
<dbReference type="Proteomes" id="UP000461730">
    <property type="component" value="Unassembled WGS sequence"/>
</dbReference>
<keyword evidence="3" id="KW-0255">Endonuclease</keyword>
<dbReference type="Pfam" id="PF03372">
    <property type="entry name" value="Exo_endo_phos"/>
    <property type="match status" value="1"/>
</dbReference>
<evidence type="ECO:0000256" key="1">
    <source>
        <dbReference type="SAM" id="SignalP"/>
    </source>
</evidence>
<dbReference type="CDD" id="cd09083">
    <property type="entry name" value="EEP-1"/>
    <property type="match status" value="1"/>
</dbReference>
<feature type="domain" description="Endonuclease/exonuclease/phosphatase" evidence="2">
    <location>
        <begin position="26"/>
        <end position="295"/>
    </location>
</feature>
<evidence type="ECO:0000259" key="2">
    <source>
        <dbReference type="Pfam" id="PF03372"/>
    </source>
</evidence>
<keyword evidence="3" id="KW-0540">Nuclease</keyword>
<accession>A0A7K1U688</accession>
<dbReference type="PANTHER" id="PTHR12121:SF36">
    <property type="entry name" value="ENDONUCLEASE_EXONUCLEASE_PHOSPHATASE DOMAIN-CONTAINING PROTEIN"/>
    <property type="match status" value="1"/>
</dbReference>
<keyword evidence="4" id="KW-1185">Reference proteome</keyword>
<name>A0A7K1U688_9BACT</name>
<comment type="caution">
    <text evidence="3">The sequence shown here is derived from an EMBL/GenBank/DDBJ whole genome shotgun (WGS) entry which is preliminary data.</text>
</comment>
<proteinExistence type="predicted"/>
<dbReference type="InterPro" id="IPR036691">
    <property type="entry name" value="Endo/exonu/phosph_ase_sf"/>
</dbReference>
<dbReference type="PANTHER" id="PTHR12121">
    <property type="entry name" value="CARBON CATABOLITE REPRESSOR PROTEIN 4"/>
    <property type="match status" value="1"/>
</dbReference>
<dbReference type="SUPFAM" id="SSF56219">
    <property type="entry name" value="DNase I-like"/>
    <property type="match status" value="1"/>
</dbReference>
<keyword evidence="3" id="KW-0378">Hydrolase</keyword>
<keyword evidence="1" id="KW-0732">Signal</keyword>